<evidence type="ECO:0000256" key="4">
    <source>
        <dbReference type="ARBA" id="ARBA00023015"/>
    </source>
</evidence>
<keyword evidence="6" id="KW-0804">Transcription</keyword>
<reference evidence="13" key="1">
    <citation type="submission" date="2018-02" db="EMBL/GenBank/DDBJ databases">
        <authorList>
            <person name="Cohen D.B."/>
            <person name="Kent A.D."/>
        </authorList>
    </citation>
    <scope>NUCLEOTIDE SEQUENCE</scope>
</reference>
<feature type="compositionally biased region" description="Polar residues" evidence="10">
    <location>
        <begin position="527"/>
        <end position="553"/>
    </location>
</feature>
<dbReference type="AlphaFoldDB" id="A0A2N9I3Q4"/>
<dbReference type="GO" id="GO:0009736">
    <property type="term" value="P:cytokinin-activated signaling pathway"/>
    <property type="evidence" value="ECO:0007669"/>
    <property type="project" value="InterPro"/>
</dbReference>
<feature type="compositionally biased region" description="Low complexity" evidence="10">
    <location>
        <begin position="185"/>
        <end position="198"/>
    </location>
</feature>
<feature type="region of interest" description="Disordered" evidence="10">
    <location>
        <begin position="675"/>
        <end position="703"/>
    </location>
</feature>
<dbReference type="PROSITE" id="PS51017">
    <property type="entry name" value="CCT"/>
    <property type="match status" value="1"/>
</dbReference>
<evidence type="ECO:0000256" key="2">
    <source>
        <dbReference type="ARBA" id="ARBA00010330"/>
    </source>
</evidence>
<evidence type="ECO:0000256" key="9">
    <source>
        <dbReference type="PROSITE-ProRule" id="PRU00357"/>
    </source>
</evidence>
<feature type="domain" description="Response regulatory" evidence="11">
    <location>
        <begin position="45"/>
        <end position="163"/>
    </location>
</feature>
<protein>
    <submittedName>
        <fullName evidence="13">Uncharacterized protein</fullName>
    </submittedName>
</protein>
<comment type="subcellular location">
    <subcellularLocation>
        <location evidence="1 9">Nucleus</location>
    </subcellularLocation>
</comment>
<sequence>MRMCEAVVCVEEDMEVETQEVETQKEDARGEVVRWEKFLPRMALRVLLVEADDSTRQIIAALLRKCSYKVAAVADGLEAWETLKGRPHDIDLILTEVELPSISGFALLNLAMERDVCKNIPVIMMSSQDSISMVLKCMLKGAADFLIKPVRKNELRNLWQHVWRRQAVTGGHVRRNLTAPHQKAEASSENNAASSHSSDCVASTQKNIECSEKGSDVQSSCTTPYLEAESAYMQNMQGHSQMKGGSTSNLSNNDMEKHGECAKLDKESIMPESENGEASNRLGSEVVPCGEAYDSAALRSKEHACAKPMSQDENVQAESNRGDANCASEIHGCNELFEPSRGAIDLIGTFDNHTKCTDGNSTYNDGCTSKLDFDPHLELSLRRTCLSSSNYQGTDGSHMLNHSNASAFSWYNSSKMLQPLLPVLSSNCTKSKEGASQPHEHSSDQLSGSTNGTFLQHDATLSNSQEKITSLLIGQSGQTELQFPSHQLGMIPIPGVRYDNICAGYRHVPPSIFHTQPGLPPAWSPKSACQQDQSPFFSSTSDQSNPEIHNSEQGYHHSDETTNDSIHQAEHEDNDSELVEELRHGSSAVGPTTTSSLCNGAVDHINGLAYGSSSGRRDETATAPESLSESGHFIHDGSRGLDSSRSSQREAALTKFRLKRKDRCYEKKVRYHSRKRLAEQRPRVKGQFVRQVQNDPDNVDDCL</sequence>
<feature type="domain" description="CCT" evidence="12">
    <location>
        <begin position="649"/>
        <end position="691"/>
    </location>
</feature>
<comment type="caution">
    <text evidence="8">Lacks conserved residue(s) required for the propagation of feature annotation.</text>
</comment>
<evidence type="ECO:0000313" key="13">
    <source>
        <dbReference type="EMBL" id="SPD18649.1"/>
    </source>
</evidence>
<dbReference type="PANTHER" id="PTHR43874:SF146">
    <property type="entry name" value="TWO-COMPONENT RESPONSE REGULATOR-LIKE APRR9"/>
    <property type="match status" value="1"/>
</dbReference>
<name>A0A2N9I3Q4_FAGSY</name>
<evidence type="ECO:0000256" key="8">
    <source>
        <dbReference type="PROSITE-ProRule" id="PRU00169"/>
    </source>
</evidence>
<feature type="compositionally biased region" description="Polar residues" evidence="10">
    <location>
        <begin position="444"/>
        <end position="455"/>
    </location>
</feature>
<dbReference type="PANTHER" id="PTHR43874">
    <property type="entry name" value="TWO-COMPONENT RESPONSE REGULATOR"/>
    <property type="match status" value="1"/>
</dbReference>
<dbReference type="GO" id="GO:0048511">
    <property type="term" value="P:rhythmic process"/>
    <property type="evidence" value="ECO:0007669"/>
    <property type="project" value="UniProtKB-KW"/>
</dbReference>
<accession>A0A2N9I3Q4</accession>
<feature type="region of interest" description="Disordered" evidence="10">
    <location>
        <begin position="610"/>
        <end position="648"/>
    </location>
</feature>
<dbReference type="EMBL" id="OIVN01004668">
    <property type="protein sequence ID" value="SPD18649.1"/>
    <property type="molecule type" value="Genomic_DNA"/>
</dbReference>
<feature type="region of interest" description="Disordered" evidence="10">
    <location>
        <begin position="173"/>
        <end position="198"/>
    </location>
</feature>
<keyword evidence="5" id="KW-0090">Biological rhythms</keyword>
<dbReference type="CDD" id="cd17582">
    <property type="entry name" value="psREC_PRR"/>
    <property type="match status" value="1"/>
</dbReference>
<dbReference type="Gene3D" id="3.40.50.2300">
    <property type="match status" value="1"/>
</dbReference>
<proteinExistence type="inferred from homology"/>
<keyword evidence="3" id="KW-0902">Two-component regulatory system</keyword>
<evidence type="ECO:0000256" key="5">
    <source>
        <dbReference type="ARBA" id="ARBA00023108"/>
    </source>
</evidence>
<dbReference type="InterPro" id="IPR010402">
    <property type="entry name" value="CCT_domain"/>
</dbReference>
<gene>
    <name evidence="13" type="ORF">FSB_LOCUS46531</name>
</gene>
<keyword evidence="7 9" id="KW-0539">Nucleus</keyword>
<feature type="region of interest" description="Disordered" evidence="10">
    <location>
        <begin position="428"/>
        <end position="455"/>
    </location>
</feature>
<dbReference type="SMART" id="SM00448">
    <property type="entry name" value="REC"/>
    <property type="match status" value="1"/>
</dbReference>
<dbReference type="GO" id="GO:0000160">
    <property type="term" value="P:phosphorelay signal transduction system"/>
    <property type="evidence" value="ECO:0007669"/>
    <property type="project" value="UniProtKB-KW"/>
</dbReference>
<dbReference type="PROSITE" id="PS50110">
    <property type="entry name" value="RESPONSE_REGULATORY"/>
    <property type="match status" value="1"/>
</dbReference>
<feature type="compositionally biased region" description="Basic and acidic residues" evidence="10">
    <location>
        <begin position="430"/>
        <end position="443"/>
    </location>
</feature>
<evidence type="ECO:0000259" key="12">
    <source>
        <dbReference type="PROSITE" id="PS51017"/>
    </source>
</evidence>
<dbReference type="InterPro" id="IPR045279">
    <property type="entry name" value="ARR-like"/>
</dbReference>
<dbReference type="Pfam" id="PF06203">
    <property type="entry name" value="CCT"/>
    <property type="match status" value="1"/>
</dbReference>
<feature type="region of interest" description="Disordered" evidence="10">
    <location>
        <begin position="516"/>
        <end position="595"/>
    </location>
</feature>
<comment type="similarity">
    <text evidence="2">Belongs to the ARR-like family.</text>
</comment>
<evidence type="ECO:0000256" key="1">
    <source>
        <dbReference type="ARBA" id="ARBA00004123"/>
    </source>
</evidence>
<evidence type="ECO:0000259" key="11">
    <source>
        <dbReference type="PROSITE" id="PS50110"/>
    </source>
</evidence>
<evidence type="ECO:0000256" key="7">
    <source>
        <dbReference type="ARBA" id="ARBA00023242"/>
    </source>
</evidence>
<dbReference type="InterPro" id="IPR001789">
    <property type="entry name" value="Sig_transdc_resp-reg_receiver"/>
</dbReference>
<dbReference type="InterPro" id="IPR011006">
    <property type="entry name" value="CheY-like_superfamily"/>
</dbReference>
<evidence type="ECO:0000256" key="6">
    <source>
        <dbReference type="ARBA" id="ARBA00023163"/>
    </source>
</evidence>
<evidence type="ECO:0000256" key="10">
    <source>
        <dbReference type="SAM" id="MobiDB-lite"/>
    </source>
</evidence>
<dbReference type="Pfam" id="PF00072">
    <property type="entry name" value="Response_reg"/>
    <property type="match status" value="1"/>
</dbReference>
<dbReference type="SUPFAM" id="SSF52172">
    <property type="entry name" value="CheY-like"/>
    <property type="match status" value="1"/>
</dbReference>
<dbReference type="GO" id="GO:0005634">
    <property type="term" value="C:nucleus"/>
    <property type="evidence" value="ECO:0007669"/>
    <property type="project" value="UniProtKB-SubCell"/>
</dbReference>
<evidence type="ECO:0000256" key="3">
    <source>
        <dbReference type="ARBA" id="ARBA00023012"/>
    </source>
</evidence>
<organism evidence="13">
    <name type="scientific">Fagus sylvatica</name>
    <name type="common">Beechnut</name>
    <dbReference type="NCBI Taxonomy" id="28930"/>
    <lineage>
        <taxon>Eukaryota</taxon>
        <taxon>Viridiplantae</taxon>
        <taxon>Streptophyta</taxon>
        <taxon>Embryophyta</taxon>
        <taxon>Tracheophyta</taxon>
        <taxon>Spermatophyta</taxon>
        <taxon>Magnoliopsida</taxon>
        <taxon>eudicotyledons</taxon>
        <taxon>Gunneridae</taxon>
        <taxon>Pentapetalae</taxon>
        <taxon>rosids</taxon>
        <taxon>fabids</taxon>
        <taxon>Fagales</taxon>
        <taxon>Fagaceae</taxon>
        <taxon>Fagus</taxon>
    </lineage>
</organism>
<keyword evidence="4" id="KW-0805">Transcription regulation</keyword>